<dbReference type="SUPFAM" id="SSF51445">
    <property type="entry name" value="(Trans)glycosidases"/>
    <property type="match status" value="2"/>
</dbReference>
<keyword evidence="3 6" id="KW-0808">Transferase</keyword>
<feature type="domain" description="Glycosyl hydrolase family 13 catalytic" evidence="8">
    <location>
        <begin position="640"/>
        <end position="988"/>
    </location>
</feature>
<dbReference type="Gene3D" id="3.20.20.80">
    <property type="entry name" value="Glycosidases"/>
    <property type="match status" value="2"/>
</dbReference>
<dbReference type="Gene3D" id="1.20.58.80">
    <property type="entry name" value="Phosphotransferase system, lactose/cellobiose-type IIA subunit"/>
    <property type="match status" value="1"/>
</dbReference>
<dbReference type="HAMAP" id="MF_02124">
    <property type="entry name" value="GlgE"/>
    <property type="match status" value="1"/>
</dbReference>
<proteinExistence type="inferred from homology"/>
<dbReference type="Gene3D" id="2.60.40.10">
    <property type="entry name" value="Immunoglobulins"/>
    <property type="match status" value="1"/>
</dbReference>
<evidence type="ECO:0000256" key="5">
    <source>
        <dbReference type="ARBA" id="ARBA00048735"/>
    </source>
</evidence>
<feature type="active site" description="Nucleophile" evidence="6">
    <location>
        <position position="823"/>
    </location>
</feature>
<feature type="site" description="Transition state stabilizer" evidence="6">
    <location>
        <position position="910"/>
    </location>
</feature>
<accession>A0ABP8H6Y6</accession>
<keyword evidence="2 6" id="KW-0328">Glycosyltransferase</keyword>
<reference evidence="10" key="1">
    <citation type="journal article" date="2019" name="Int. J. Syst. Evol. Microbiol.">
        <title>The Global Catalogue of Microorganisms (GCM) 10K type strain sequencing project: providing services to taxonomists for standard genome sequencing and annotation.</title>
        <authorList>
            <consortium name="The Broad Institute Genomics Platform"/>
            <consortium name="The Broad Institute Genome Sequencing Center for Infectious Disease"/>
            <person name="Wu L."/>
            <person name="Ma J."/>
        </authorList>
    </citation>
    <scope>NUCLEOTIDE SEQUENCE [LARGE SCALE GENOMIC DNA]</scope>
    <source>
        <strain evidence="10">JCM 17666</strain>
    </source>
</reference>
<feature type="binding site" evidence="6">
    <location>
        <position position="824"/>
    </location>
    <ligand>
        <name>alpha-maltose 1-phosphate</name>
        <dbReference type="ChEBI" id="CHEBI:63576"/>
    </ligand>
</feature>
<feature type="binding site" evidence="6">
    <location>
        <position position="783"/>
    </location>
    <ligand>
        <name>alpha-maltose 1-phosphate</name>
        <dbReference type="ChEBI" id="CHEBI:63576"/>
    </ligand>
</feature>
<evidence type="ECO:0000256" key="4">
    <source>
        <dbReference type="ARBA" id="ARBA00023277"/>
    </source>
</evidence>
<dbReference type="CDD" id="cd11344">
    <property type="entry name" value="AmyAc_GlgE_like"/>
    <property type="match status" value="1"/>
</dbReference>
<dbReference type="PANTHER" id="PTHR47786">
    <property type="entry name" value="ALPHA-1,4-GLUCAN:MALTOSE-1-PHOSPHATE MALTOSYLTRANSFERASE"/>
    <property type="match status" value="1"/>
</dbReference>
<evidence type="ECO:0000313" key="9">
    <source>
        <dbReference type="EMBL" id="GAA4334960.1"/>
    </source>
</evidence>
<feature type="binding site" evidence="6">
    <location>
        <begin position="963"/>
        <end position="964"/>
    </location>
    <ligand>
        <name>alpha-maltose 1-phosphate</name>
        <dbReference type="ChEBI" id="CHEBI:63576"/>
    </ligand>
</feature>
<dbReference type="EMBL" id="BAABFO010000012">
    <property type="protein sequence ID" value="GAA4334960.1"/>
    <property type="molecule type" value="Genomic_DNA"/>
</dbReference>
<dbReference type="Pfam" id="PF21702">
    <property type="entry name" value="GLGE_C"/>
    <property type="match status" value="1"/>
</dbReference>
<keyword evidence="10" id="KW-1185">Reference proteome</keyword>
<dbReference type="Pfam" id="PF11896">
    <property type="entry name" value="GlgE_dom_N_S"/>
    <property type="match status" value="1"/>
</dbReference>
<dbReference type="RefSeq" id="WP_345250445.1">
    <property type="nucleotide sequence ID" value="NZ_BAABFO010000012.1"/>
</dbReference>
<feature type="active site" description="Proton donor" evidence="6">
    <location>
        <position position="852"/>
    </location>
</feature>
<comment type="subunit">
    <text evidence="1 6">Homodimer.</text>
</comment>
<name>A0ABP8H6Y6_9BURK</name>
<evidence type="ECO:0000256" key="2">
    <source>
        <dbReference type="ARBA" id="ARBA00022676"/>
    </source>
</evidence>
<dbReference type="Proteomes" id="UP001501671">
    <property type="component" value="Unassembled WGS sequence"/>
</dbReference>
<dbReference type="InterPro" id="IPR021828">
    <property type="entry name" value="GlgE_dom_N/S"/>
</dbReference>
<dbReference type="PANTHER" id="PTHR47786:SF2">
    <property type="entry name" value="GLYCOSYL HYDROLASE FAMILY 13 CATALYTIC DOMAIN-CONTAINING PROTEIN"/>
    <property type="match status" value="1"/>
</dbReference>
<dbReference type="SMART" id="SM00642">
    <property type="entry name" value="Aamy"/>
    <property type="match status" value="1"/>
</dbReference>
<comment type="catalytic activity">
    <reaction evidence="5 6">
        <text>alpha-maltose 1-phosphate + [(1-&gt;4)-alpha-D-glucosyl](n) = [(1-&gt;4)-alpha-D-glucosyl](n+2) + phosphate</text>
        <dbReference type="Rhea" id="RHEA:42692"/>
        <dbReference type="Rhea" id="RHEA-COMP:9584"/>
        <dbReference type="Rhea" id="RHEA-COMP:10183"/>
        <dbReference type="ChEBI" id="CHEBI:15444"/>
        <dbReference type="ChEBI" id="CHEBI:43474"/>
        <dbReference type="ChEBI" id="CHEBI:63576"/>
        <dbReference type="EC" id="2.4.99.16"/>
    </reaction>
</comment>
<dbReference type="InterPro" id="IPR006047">
    <property type="entry name" value="GH13_cat_dom"/>
</dbReference>
<evidence type="ECO:0000259" key="8">
    <source>
        <dbReference type="SMART" id="SM00642"/>
    </source>
</evidence>
<dbReference type="InterPro" id="IPR017853">
    <property type="entry name" value="GH"/>
</dbReference>
<comment type="function">
    <text evidence="6">Maltosyltransferase that uses maltose 1-phosphate (M1P) as the sugar donor to elongate linear or branched alpha-(1-&gt;4)-glucans. Is involved in a branched alpha-glucan biosynthetic pathway from trehalose, together with TreS, Mak and GlgB.</text>
</comment>
<feature type="binding site" evidence="6">
    <location>
        <position position="748"/>
    </location>
    <ligand>
        <name>alpha-maltose 1-phosphate</name>
        <dbReference type="ChEBI" id="CHEBI:63576"/>
    </ligand>
</feature>
<dbReference type="InterPro" id="IPR049171">
    <property type="entry name" value="GLGE_C"/>
</dbReference>
<gene>
    <name evidence="6" type="primary">glgE</name>
    <name evidence="9" type="ORF">GCM10023144_27730</name>
</gene>
<protein>
    <recommendedName>
        <fullName evidence="6">Alpha-1,4-glucan:maltose-1-phosphate maltosyltransferase</fullName>
        <shortName evidence="6">GMPMT</shortName>
        <ecNumber evidence="6">2.4.99.16</ecNumber>
    </recommendedName>
    <alternativeName>
        <fullName evidence="6">(1-&gt;4)-alpha-D-glucan:maltose-1-phosphate alpha-D-maltosyltransferase</fullName>
    </alternativeName>
</protein>
<dbReference type="Gene3D" id="2.60.40.1180">
    <property type="entry name" value="Golgi alpha-mannosidase II"/>
    <property type="match status" value="1"/>
</dbReference>
<evidence type="ECO:0000256" key="6">
    <source>
        <dbReference type="HAMAP-Rule" id="MF_02124"/>
    </source>
</evidence>
<organism evidence="9 10">
    <name type="scientific">Pigmentiphaga soli</name>
    <dbReference type="NCBI Taxonomy" id="1007095"/>
    <lineage>
        <taxon>Bacteria</taxon>
        <taxon>Pseudomonadati</taxon>
        <taxon>Pseudomonadota</taxon>
        <taxon>Betaproteobacteria</taxon>
        <taxon>Burkholderiales</taxon>
        <taxon>Alcaligenaceae</taxon>
        <taxon>Pigmentiphaga</taxon>
    </lineage>
</organism>
<dbReference type="Pfam" id="PF00128">
    <property type="entry name" value="Alpha-amylase"/>
    <property type="match status" value="1"/>
</dbReference>
<evidence type="ECO:0000256" key="7">
    <source>
        <dbReference type="SAM" id="MobiDB-lite"/>
    </source>
</evidence>
<evidence type="ECO:0000256" key="3">
    <source>
        <dbReference type="ARBA" id="ARBA00022679"/>
    </source>
</evidence>
<dbReference type="InterPro" id="IPR026585">
    <property type="entry name" value="GlgE"/>
</dbReference>
<sequence>MTDRRHSLPRIYDLSTRHLGAIRTDQAEVAPPWADALDRAAGLGFAQALAAIDDAADAAPLAAACRARGLELWVRLCPAEVVAGSEAARALPSHYPPPPAGDGALDPRRPIDGAVRIGLAWHDDATAAWTDYWAGHLAALAAAGAAGFLFLLPHGVPAAGWRALRARRDGGGLADCRLAAWTPGVPRAALAGLREAGFDTVFGSLAWWDFRSGWLWEEYRALDVIGRVAAFPASPFDPGAADVPGDPAQRSRAARRALWASAALGQGWLVPMGFELGGPAGAAGQGAGADIEPGGALDLAADLRAANAWLARLESGGARLRPLTGVDAPATAIWREQAMDSRQAMEGEPAHAAWLVLINPDLHLGADVDWAALAARLPGAAQHRGAQGTSITAAEAGSLPPGLQALEPGEVRIVMLEPAEPVVLLARPTRPQLKKRLAAALQAPRVAIENVEPTVDGGRFALKRTPGQPVAVQADIFMDGHDKIAAAVLWRPADSREWRRAPMAHVGNDRWQGSFAAERVGMHYFAVEAWRDTFATYRDELSKKRAAGVDVTVELEEVRRWTAGVLEAAQAADDEALRADAGAALARLRGRDPAGLPDWILSDAAAALIARADPRGFASRSAEFPVNVERRAAEFASWYELFPRSQSGDPARHGTFDDVIARLPEIRDLGFDVLYFPPIHPIGRKNRKGRNNSLSAQPGDPGSPYAIGSEEGGHDAIHPQLGTLEDFRRLVAAAREHGLEIALDFAIQCSPDHPWLRDHPEWFAWRADGSLRYAENPPKKYEDIVNVDFYAEDGGDAAAALWNALRDVVLMWAREGVRTFRVDNPHTKPLPFWEWLIAEVQGRYPDTVFLSEAFTRPKVMYRLAKLGFSQSYTYFTWRERKQELAEYLLEVSSPPVADHFRPHFFVNTPDINPRFLQSSGRAGFLIRAALAATGSGLWGMYSGFELCEAAPVPGKEEYLDSEKYEIRAWDWDRPGHIKAEIAALNRIRRDQPALQSHRGLGLVRVDNDALLAYTRFTPERDNVVLVAVSLDPFAPQGGTAELPLWEFGLPDDGTLQAQDLLEGHRFAWHGKFQYLRLEPGRPYAIWRISLRA</sequence>
<dbReference type="InterPro" id="IPR013780">
    <property type="entry name" value="Glyco_hydro_b"/>
</dbReference>
<dbReference type="InterPro" id="IPR013783">
    <property type="entry name" value="Ig-like_fold"/>
</dbReference>
<feature type="binding site" evidence="6">
    <location>
        <position position="688"/>
    </location>
    <ligand>
        <name>alpha-maltose 1-phosphate</name>
        <dbReference type="ChEBI" id="CHEBI:63576"/>
    </ligand>
</feature>
<comment type="similarity">
    <text evidence="6">Belongs to the glycosyl hydrolase 13 family. GlgE subfamily.</text>
</comment>
<dbReference type="EC" id="2.4.99.16" evidence="6"/>
<evidence type="ECO:0000256" key="1">
    <source>
        <dbReference type="ARBA" id="ARBA00011738"/>
    </source>
</evidence>
<keyword evidence="4 6" id="KW-0119">Carbohydrate metabolism</keyword>
<feature type="region of interest" description="Disordered" evidence="7">
    <location>
        <begin position="686"/>
        <end position="712"/>
    </location>
</feature>
<evidence type="ECO:0000313" key="10">
    <source>
        <dbReference type="Proteomes" id="UP001501671"/>
    </source>
</evidence>
<comment type="caution">
    <text evidence="9">The sequence shown here is derived from an EMBL/GenBank/DDBJ whole genome shotgun (WGS) entry which is preliminary data.</text>
</comment>